<protein>
    <submittedName>
        <fullName evidence="2">Sphingoid long-chain bases kinase 1</fullName>
    </submittedName>
</protein>
<dbReference type="EMBL" id="JARAOO010000014">
    <property type="protein sequence ID" value="KAJ7942655.1"/>
    <property type="molecule type" value="Genomic_DNA"/>
</dbReference>
<feature type="compositionally biased region" description="Polar residues" evidence="1">
    <location>
        <begin position="106"/>
        <end position="116"/>
    </location>
</feature>
<gene>
    <name evidence="2" type="ORF">O6P43_032296</name>
</gene>
<comment type="caution">
    <text evidence="2">The sequence shown here is derived from an EMBL/GenBank/DDBJ whole genome shotgun (WGS) entry which is preliminary data.</text>
</comment>
<sequence>MGVIKILLDLSDKYQKRFGPLRYFVAGFLKFLCLPRYNYEVEYRPATKEDRDGKLSIDREVVDMSDLYTDIMRRSNADGIPRASSLSSIDSIMTPSRMSGGDRDTTCSSTHASTKPSEYVPGPKSKIIVLLKNQHNFFMYHHGYGAPRPSHTMKIIGQDLHDTNRSFLPNPLNFNFTHIQNWPALILPSM</sequence>
<dbReference type="Proteomes" id="UP001163823">
    <property type="component" value="Chromosome 14"/>
</dbReference>
<name>A0AAD7KPT2_QUISA</name>
<dbReference type="KEGG" id="qsa:O6P43_032296"/>
<feature type="region of interest" description="Disordered" evidence="1">
    <location>
        <begin position="94"/>
        <end position="118"/>
    </location>
</feature>
<keyword evidence="2" id="KW-0808">Transferase</keyword>
<keyword evidence="2" id="KW-0418">Kinase</keyword>
<dbReference type="GO" id="GO:0016301">
    <property type="term" value="F:kinase activity"/>
    <property type="evidence" value="ECO:0007669"/>
    <property type="project" value="UniProtKB-KW"/>
</dbReference>
<evidence type="ECO:0000313" key="3">
    <source>
        <dbReference type="Proteomes" id="UP001163823"/>
    </source>
</evidence>
<organism evidence="2 3">
    <name type="scientific">Quillaja saponaria</name>
    <name type="common">Soap bark tree</name>
    <dbReference type="NCBI Taxonomy" id="32244"/>
    <lineage>
        <taxon>Eukaryota</taxon>
        <taxon>Viridiplantae</taxon>
        <taxon>Streptophyta</taxon>
        <taxon>Embryophyta</taxon>
        <taxon>Tracheophyta</taxon>
        <taxon>Spermatophyta</taxon>
        <taxon>Magnoliopsida</taxon>
        <taxon>eudicotyledons</taxon>
        <taxon>Gunneridae</taxon>
        <taxon>Pentapetalae</taxon>
        <taxon>rosids</taxon>
        <taxon>fabids</taxon>
        <taxon>Fabales</taxon>
        <taxon>Quillajaceae</taxon>
        <taxon>Quillaja</taxon>
    </lineage>
</organism>
<accession>A0AAD7KPT2</accession>
<evidence type="ECO:0000313" key="2">
    <source>
        <dbReference type="EMBL" id="KAJ7942655.1"/>
    </source>
</evidence>
<proteinExistence type="predicted"/>
<reference evidence="2" key="1">
    <citation type="journal article" date="2023" name="Science">
        <title>Elucidation of the pathway for biosynthesis of saponin adjuvants from the soapbark tree.</title>
        <authorList>
            <person name="Reed J."/>
            <person name="Orme A."/>
            <person name="El-Demerdash A."/>
            <person name="Owen C."/>
            <person name="Martin L.B.B."/>
            <person name="Misra R.C."/>
            <person name="Kikuchi S."/>
            <person name="Rejzek M."/>
            <person name="Martin A.C."/>
            <person name="Harkess A."/>
            <person name="Leebens-Mack J."/>
            <person name="Louveau T."/>
            <person name="Stephenson M.J."/>
            <person name="Osbourn A."/>
        </authorList>
    </citation>
    <scope>NUCLEOTIDE SEQUENCE</scope>
    <source>
        <strain evidence="2">S10</strain>
    </source>
</reference>
<keyword evidence="3" id="KW-1185">Reference proteome</keyword>
<dbReference type="AlphaFoldDB" id="A0AAD7KPT2"/>
<evidence type="ECO:0000256" key="1">
    <source>
        <dbReference type="SAM" id="MobiDB-lite"/>
    </source>
</evidence>